<dbReference type="AlphaFoldDB" id="A0A364K1X4"/>
<dbReference type="PANTHER" id="PTHR42855:SF2">
    <property type="entry name" value="DRUG RESISTANCE ABC TRANSPORTER,ATP-BINDING PROTEIN"/>
    <property type="match status" value="1"/>
</dbReference>
<dbReference type="CDD" id="cd03221">
    <property type="entry name" value="ABCF_EF-3"/>
    <property type="match status" value="2"/>
</dbReference>
<dbReference type="PROSITE" id="PS50893">
    <property type="entry name" value="ABC_TRANSPORTER_2"/>
    <property type="match status" value="2"/>
</dbReference>
<dbReference type="InterPro" id="IPR027417">
    <property type="entry name" value="P-loop_NTPase"/>
</dbReference>
<dbReference type="Pfam" id="PF00005">
    <property type="entry name" value="ABC_tran"/>
    <property type="match status" value="2"/>
</dbReference>
<feature type="domain" description="ABC transporter" evidence="5">
    <location>
        <begin position="319"/>
        <end position="544"/>
    </location>
</feature>
<dbReference type="Gene3D" id="1.10.287.380">
    <property type="entry name" value="Valyl-tRNA synthetase, C-terminal domain"/>
    <property type="match status" value="1"/>
</dbReference>
<dbReference type="Proteomes" id="UP000251213">
    <property type="component" value="Unassembled WGS sequence"/>
</dbReference>
<reference evidence="6 7" key="1">
    <citation type="submission" date="2018-06" db="EMBL/GenBank/DDBJ databases">
        <title>Thermoflavimicrobium daqus sp. nov., a thermophilic microbe isolated from Moutai-flavour Daqu.</title>
        <authorList>
            <person name="Wang X."/>
            <person name="Zhou H."/>
        </authorList>
    </citation>
    <scope>NUCLEOTIDE SEQUENCE [LARGE SCALE GENOMIC DNA]</scope>
    <source>
        <strain evidence="6 7">FBKL4.011</strain>
    </source>
</reference>
<dbReference type="PANTHER" id="PTHR42855">
    <property type="entry name" value="ABC TRANSPORTER ATP-BINDING SUBUNIT"/>
    <property type="match status" value="1"/>
</dbReference>
<dbReference type="GO" id="GO:0003677">
    <property type="term" value="F:DNA binding"/>
    <property type="evidence" value="ECO:0007669"/>
    <property type="project" value="InterPro"/>
</dbReference>
<keyword evidence="3 6" id="KW-0067">ATP-binding</keyword>
<dbReference type="RefSeq" id="WP_113659867.1">
    <property type="nucleotide sequence ID" value="NZ_KZ845672.1"/>
</dbReference>
<feature type="domain" description="ABC transporter" evidence="5">
    <location>
        <begin position="4"/>
        <end position="264"/>
    </location>
</feature>
<dbReference type="InterPro" id="IPR032781">
    <property type="entry name" value="ABC_tran_Xtn"/>
</dbReference>
<keyword evidence="2" id="KW-0547">Nucleotide-binding</keyword>
<dbReference type="InterPro" id="IPR003593">
    <property type="entry name" value="AAA+_ATPase"/>
</dbReference>
<dbReference type="FunFam" id="3.40.50.300:FF:000309">
    <property type="entry name" value="ABC transporter ATP-binding protein"/>
    <property type="match status" value="1"/>
</dbReference>
<dbReference type="InterPro" id="IPR051309">
    <property type="entry name" value="ABCF_ATPase"/>
</dbReference>
<keyword evidence="1" id="KW-0677">Repeat</keyword>
<dbReference type="InterPro" id="IPR032524">
    <property type="entry name" value="ABC_tran_C"/>
</dbReference>
<dbReference type="EMBL" id="QJKK01000010">
    <property type="protein sequence ID" value="RAL22024.1"/>
    <property type="molecule type" value="Genomic_DNA"/>
</dbReference>
<sequence>MLILQTKNIYKSYGSTEVLNQINLQVRENERVGLVGANGAGKTTLLKIITGEIQPDDGEIILSKKARIGYLAQNSKLDSSKTIWDELNQVFSDLKQMEADLRQLENKMGQEHIFSNEKLYQKTLEKYASLQEAYEEKGGYSYEARIRGTLHGLGIGHLDPHTTRIHELSGGQKTRVALAKMLLEEPGLLILDEPTNYLDIAATEWLEHTLSNYKGAVLLVSHDRYFLDRLVSVIYEIEQHQATRYVGNYTDYMVQKEERIHAQLKAYEEQQVEIKKMEDFIQKNIARASTTKRAQSRRKTLEKMERLEKPLIQNKQAAIRFDTAVSSGKQVLEVKDLSVGYEKPLLKNLSFRLERGEHVAIIGPNGIGKSTLLKTLVGHLPSLDGEMKWGVQVQMDYYDQEQKELNPEKQVIDEIWDYHPHLDQTTIRSYLGQFLFSGEDVFKKVSDLSGGEKARLSLLKRLLNQANFLLMDEPTNHLDMFSKERLEQALENFPGTLLFISHDRYFINRLANRVWEISSEGIKDYPGSYEWYLEKKALEKLEETTGVPEEEATHSSAQTYRQQEKELRRQQKKQQQKIMELEKDIIEIEERIAEIHELLCNPNLFSDPLKSSELKQELEQLENKLTLKTDEWAELADT</sequence>
<organism evidence="6 7">
    <name type="scientific">Thermoflavimicrobium daqui</name>
    <dbReference type="NCBI Taxonomy" id="2137476"/>
    <lineage>
        <taxon>Bacteria</taxon>
        <taxon>Bacillati</taxon>
        <taxon>Bacillota</taxon>
        <taxon>Bacilli</taxon>
        <taxon>Bacillales</taxon>
        <taxon>Thermoactinomycetaceae</taxon>
        <taxon>Thermoflavimicrobium</taxon>
    </lineage>
</organism>
<protein>
    <submittedName>
        <fullName evidence="6">ABC transporter ATP-binding protein</fullName>
    </submittedName>
</protein>
<evidence type="ECO:0000313" key="6">
    <source>
        <dbReference type="EMBL" id="RAL22024.1"/>
    </source>
</evidence>
<dbReference type="InterPro" id="IPR037118">
    <property type="entry name" value="Val-tRNA_synth_C_sf"/>
</dbReference>
<dbReference type="InterPro" id="IPR003439">
    <property type="entry name" value="ABC_transporter-like_ATP-bd"/>
</dbReference>
<dbReference type="FunFam" id="3.40.50.300:FF:000011">
    <property type="entry name" value="Putative ABC transporter ATP-binding component"/>
    <property type="match status" value="1"/>
</dbReference>
<evidence type="ECO:0000313" key="7">
    <source>
        <dbReference type="Proteomes" id="UP000251213"/>
    </source>
</evidence>
<gene>
    <name evidence="6" type="ORF">DL897_14530</name>
</gene>
<dbReference type="GO" id="GO:0005524">
    <property type="term" value="F:ATP binding"/>
    <property type="evidence" value="ECO:0007669"/>
    <property type="project" value="UniProtKB-KW"/>
</dbReference>
<accession>A0A364K1X4</accession>
<dbReference type="GO" id="GO:0016887">
    <property type="term" value="F:ATP hydrolysis activity"/>
    <property type="evidence" value="ECO:0007669"/>
    <property type="project" value="InterPro"/>
</dbReference>
<feature type="region of interest" description="Disordered" evidence="4">
    <location>
        <begin position="543"/>
        <end position="571"/>
    </location>
</feature>
<evidence type="ECO:0000259" key="5">
    <source>
        <dbReference type="PROSITE" id="PS50893"/>
    </source>
</evidence>
<dbReference type="SUPFAM" id="SSF52540">
    <property type="entry name" value="P-loop containing nucleoside triphosphate hydrolases"/>
    <property type="match status" value="2"/>
</dbReference>
<evidence type="ECO:0000256" key="3">
    <source>
        <dbReference type="ARBA" id="ARBA00022840"/>
    </source>
</evidence>
<dbReference type="InterPro" id="IPR017871">
    <property type="entry name" value="ABC_transporter-like_CS"/>
</dbReference>
<dbReference type="Gene3D" id="3.40.50.300">
    <property type="entry name" value="P-loop containing nucleotide triphosphate hydrolases"/>
    <property type="match status" value="2"/>
</dbReference>
<comment type="caution">
    <text evidence="6">The sequence shown here is derived from an EMBL/GenBank/DDBJ whole genome shotgun (WGS) entry which is preliminary data.</text>
</comment>
<dbReference type="Pfam" id="PF16326">
    <property type="entry name" value="ABC_tran_CTD"/>
    <property type="match status" value="1"/>
</dbReference>
<dbReference type="OrthoDB" id="9760950at2"/>
<proteinExistence type="predicted"/>
<keyword evidence="7" id="KW-1185">Reference proteome</keyword>
<evidence type="ECO:0000256" key="1">
    <source>
        <dbReference type="ARBA" id="ARBA00022737"/>
    </source>
</evidence>
<evidence type="ECO:0000256" key="4">
    <source>
        <dbReference type="SAM" id="MobiDB-lite"/>
    </source>
</evidence>
<name>A0A364K1X4_9BACL</name>
<dbReference type="Pfam" id="PF12848">
    <property type="entry name" value="ABC_tran_Xtn"/>
    <property type="match status" value="1"/>
</dbReference>
<dbReference type="SMART" id="SM00382">
    <property type="entry name" value="AAA"/>
    <property type="match status" value="2"/>
</dbReference>
<reference evidence="6 7" key="2">
    <citation type="submission" date="2018-06" db="EMBL/GenBank/DDBJ databases">
        <authorList>
            <person name="Zhirakovskaya E."/>
        </authorList>
    </citation>
    <scope>NUCLEOTIDE SEQUENCE [LARGE SCALE GENOMIC DNA]</scope>
    <source>
        <strain evidence="6 7">FBKL4.011</strain>
    </source>
</reference>
<dbReference type="PROSITE" id="PS00211">
    <property type="entry name" value="ABC_TRANSPORTER_1"/>
    <property type="match status" value="1"/>
</dbReference>
<evidence type="ECO:0000256" key="2">
    <source>
        <dbReference type="ARBA" id="ARBA00022741"/>
    </source>
</evidence>